<dbReference type="AlphaFoldDB" id="A0A7S4BT86"/>
<reference evidence="2" key="1">
    <citation type="submission" date="2021-01" db="EMBL/GenBank/DDBJ databases">
        <authorList>
            <person name="Corre E."/>
            <person name="Pelletier E."/>
            <person name="Niang G."/>
            <person name="Scheremetjew M."/>
            <person name="Finn R."/>
            <person name="Kale V."/>
            <person name="Holt S."/>
            <person name="Cochrane G."/>
            <person name="Meng A."/>
            <person name="Brown T."/>
            <person name="Cohen L."/>
        </authorList>
    </citation>
    <scope>NUCLEOTIDE SEQUENCE</scope>
    <source>
        <strain evidence="2">CCMP645</strain>
    </source>
</reference>
<name>A0A7S4BT86_CHRCT</name>
<evidence type="ECO:0000256" key="1">
    <source>
        <dbReference type="SAM" id="MobiDB-lite"/>
    </source>
</evidence>
<dbReference type="EMBL" id="HBIZ01044955">
    <property type="protein sequence ID" value="CAE0776121.1"/>
    <property type="molecule type" value="Transcribed_RNA"/>
</dbReference>
<protein>
    <submittedName>
        <fullName evidence="2">Uncharacterized protein</fullName>
    </submittedName>
</protein>
<accession>A0A7S4BT86</accession>
<feature type="region of interest" description="Disordered" evidence="1">
    <location>
        <begin position="127"/>
        <end position="151"/>
    </location>
</feature>
<feature type="compositionally biased region" description="Basic and acidic residues" evidence="1">
    <location>
        <begin position="142"/>
        <end position="151"/>
    </location>
</feature>
<evidence type="ECO:0000313" key="2">
    <source>
        <dbReference type="EMBL" id="CAE0776121.1"/>
    </source>
</evidence>
<sequence length="151" mass="17076">MIKLNRSGVHTKNWREVGTVCSRIAIKKAGNYAFKMNIISMHFKYNLQESVGDEAVPRHQCSFSPPLLLSTAFLQPVEPSSTYKILDRIGCRTFLTSSTRRKVACKYICEWTHAAAHARMAMMPTARKPKSGEATMPPNMSESEKNQTEHE</sequence>
<proteinExistence type="predicted"/>
<organism evidence="2">
    <name type="scientific">Chrysotila carterae</name>
    <name type="common">Marine alga</name>
    <name type="synonym">Syracosphaera carterae</name>
    <dbReference type="NCBI Taxonomy" id="13221"/>
    <lineage>
        <taxon>Eukaryota</taxon>
        <taxon>Haptista</taxon>
        <taxon>Haptophyta</taxon>
        <taxon>Prymnesiophyceae</taxon>
        <taxon>Isochrysidales</taxon>
        <taxon>Isochrysidaceae</taxon>
        <taxon>Chrysotila</taxon>
    </lineage>
</organism>
<gene>
    <name evidence="2" type="ORF">PCAR00345_LOCUS28757</name>
</gene>